<gene>
    <name evidence="1" type="ORF">GZH47_33715</name>
</gene>
<dbReference type="AlphaFoldDB" id="A0A6C0PBR2"/>
<proteinExistence type="predicted"/>
<dbReference type="RefSeq" id="WP_162645985.1">
    <property type="nucleotide sequence ID" value="NZ_CP048288.1"/>
</dbReference>
<protein>
    <submittedName>
        <fullName evidence="1">Uncharacterized protein</fullName>
    </submittedName>
</protein>
<organism evidence="1 2">
    <name type="scientific">Paenibacillus rhizovicinus</name>
    <dbReference type="NCBI Taxonomy" id="2704463"/>
    <lineage>
        <taxon>Bacteria</taxon>
        <taxon>Bacillati</taxon>
        <taxon>Bacillota</taxon>
        <taxon>Bacilli</taxon>
        <taxon>Bacillales</taxon>
        <taxon>Paenibacillaceae</taxon>
        <taxon>Paenibacillus</taxon>
    </lineage>
</organism>
<dbReference type="EMBL" id="CP048288">
    <property type="protein sequence ID" value="QHW35851.1"/>
    <property type="molecule type" value="Genomic_DNA"/>
</dbReference>
<sequence length="79" mass="8912">MAKNKSFGQMSFTQIAMQQTLQAVDAPVYCRLCGRNVKEPSSKSPPGNNGAWMRYLDLEIANKCHVSCYQEEVNKQRGQ</sequence>
<reference evidence="1 2" key="1">
    <citation type="submission" date="2020-02" db="EMBL/GenBank/DDBJ databases">
        <title>Paenibacillus sp. nov., isolated from rhizosphere soil of tomato.</title>
        <authorList>
            <person name="Weon H.-Y."/>
            <person name="Lee S.A."/>
        </authorList>
    </citation>
    <scope>NUCLEOTIDE SEQUENCE [LARGE SCALE GENOMIC DNA]</scope>
    <source>
        <strain evidence="1 2">14171R-81</strain>
        <plasmid evidence="1 2">unnamed2</plasmid>
    </source>
</reference>
<keyword evidence="1" id="KW-0614">Plasmid</keyword>
<dbReference type="KEGG" id="prz:GZH47_33715"/>
<name>A0A6C0PBR2_9BACL</name>
<evidence type="ECO:0000313" key="2">
    <source>
        <dbReference type="Proteomes" id="UP000479114"/>
    </source>
</evidence>
<geneLocation type="plasmid" evidence="1 2">
    <name>unnamed2</name>
</geneLocation>
<dbReference type="Proteomes" id="UP000479114">
    <property type="component" value="Plasmid unnamed2"/>
</dbReference>
<keyword evidence="2" id="KW-1185">Reference proteome</keyword>
<evidence type="ECO:0000313" key="1">
    <source>
        <dbReference type="EMBL" id="QHW35851.1"/>
    </source>
</evidence>
<accession>A0A6C0PBR2</accession>